<dbReference type="RefSeq" id="WP_136401312.1">
    <property type="nucleotide sequence ID" value="NZ_SSNZ01000001.1"/>
</dbReference>
<dbReference type="Proteomes" id="UP000307507">
    <property type="component" value="Unassembled WGS sequence"/>
</dbReference>
<accession>A0A4S4A2Z6</accession>
<evidence type="ECO:0000313" key="1">
    <source>
        <dbReference type="EMBL" id="THF52787.1"/>
    </source>
</evidence>
<dbReference type="EMBL" id="SSNZ01000001">
    <property type="protein sequence ID" value="THF52787.1"/>
    <property type="molecule type" value="Genomic_DNA"/>
</dbReference>
<reference evidence="1 2" key="1">
    <citation type="submission" date="2019-04" db="EMBL/GenBank/DDBJ databases">
        <title>Flavobacterium sp. nov. isolated from construction timber.</title>
        <authorList>
            <person name="Lin S.-Y."/>
            <person name="Chang C.-T."/>
            <person name="Young C.-C."/>
        </authorList>
    </citation>
    <scope>NUCLEOTIDE SEQUENCE [LARGE SCALE GENOMIC DNA]</scope>
    <source>
        <strain evidence="1 2">CC-CTC003</strain>
    </source>
</reference>
<sequence>MKLKLIAFSLFTIATQAQTENDYYKFSDDLYQSLEKDTTAWKYQMSATSFSISGYYKTALEIWGKNGFRKPAPMTTSDSLLFAKSKPLNARNYILNRSKSESLIVINEAHTNARHRTFTRSLLKGLYDNGYRYLGLEALHDTLINKRKFPILDSGFYTREPEFGNLLSEALKIGFTVFGYEASDGKNGKEREIEQAQNIKQFIDSHPKGKVLIHCGHDHVFENEYKPWEKAMAGRLKEYTGIDPFTINQALFPEKGNPALNHPLVNHITQKESVVLQLESGELFNGLSTPKQTDIVVLHPKTNYPDNRPDWLQSNRILYRVPGKKIKNKPVLITAYRTKEYDLGGVPADIIEITGKEIPPLYLNPGTYTIILKDRNYKITERYTVTLK</sequence>
<evidence type="ECO:0000313" key="2">
    <source>
        <dbReference type="Proteomes" id="UP000307507"/>
    </source>
</evidence>
<dbReference type="OrthoDB" id="277629at2"/>
<proteinExistence type="predicted"/>
<organism evidence="1 2">
    <name type="scientific">Flavobacterium supellecticarium</name>
    <dbReference type="NCBI Taxonomy" id="2565924"/>
    <lineage>
        <taxon>Bacteria</taxon>
        <taxon>Pseudomonadati</taxon>
        <taxon>Bacteroidota</taxon>
        <taxon>Flavobacteriia</taxon>
        <taxon>Flavobacteriales</taxon>
        <taxon>Flavobacteriaceae</taxon>
        <taxon>Flavobacterium</taxon>
    </lineage>
</organism>
<name>A0A4S4A2Z6_9FLAO</name>
<keyword evidence="2" id="KW-1185">Reference proteome</keyword>
<gene>
    <name evidence="1" type="ORF">E6C50_00820</name>
</gene>
<protein>
    <submittedName>
        <fullName evidence="1">Uncharacterized protein</fullName>
    </submittedName>
</protein>
<comment type="caution">
    <text evidence="1">The sequence shown here is derived from an EMBL/GenBank/DDBJ whole genome shotgun (WGS) entry which is preliminary data.</text>
</comment>
<dbReference type="AlphaFoldDB" id="A0A4S4A2Z6"/>